<comment type="function">
    <text evidence="7">May act as a negative regulator of salt tolerance.</text>
</comment>
<protein>
    <recommendedName>
        <fullName evidence="3 7">Stress response protein NST1</fullName>
    </recommendedName>
</protein>
<feature type="compositionally biased region" description="Low complexity" evidence="8">
    <location>
        <begin position="22"/>
        <end position="42"/>
    </location>
</feature>
<feature type="compositionally biased region" description="Pro residues" evidence="8">
    <location>
        <begin position="935"/>
        <end position="948"/>
    </location>
</feature>
<gene>
    <name evidence="9" type="primary">NST1</name>
    <name evidence="9" type="ORF">GLX27_004539</name>
</gene>
<feature type="compositionally biased region" description="Low complexity" evidence="8">
    <location>
        <begin position="288"/>
        <end position="312"/>
    </location>
</feature>
<evidence type="ECO:0000256" key="5">
    <source>
        <dbReference type="ARBA" id="ARBA00023016"/>
    </source>
</evidence>
<feature type="compositionally biased region" description="Low complexity" evidence="8">
    <location>
        <begin position="53"/>
        <end position="68"/>
    </location>
</feature>
<feature type="compositionally biased region" description="Low complexity" evidence="8">
    <location>
        <begin position="828"/>
        <end position="874"/>
    </location>
</feature>
<keyword evidence="5 7" id="KW-0346">Stress response</keyword>
<evidence type="ECO:0000256" key="3">
    <source>
        <dbReference type="ARBA" id="ARBA00020733"/>
    </source>
</evidence>
<proteinExistence type="inferred from homology"/>
<keyword evidence="10" id="KW-1185">Reference proteome</keyword>
<sequence length="1213" mass="129238">MANPRATDAAERAAVPPPPAARAPADTARDGGAAAPAAAAPAAKKKKKKTKRTAAAAPGAPAGAPADGLAPTLAATAQVQADLLATASDLYRRIEADPVGLPDDEAYWTSLPAHLRTFIRNALPLGHLAEPGTNAHAVPRHASTQAMIAVAQQLAQAAQAAQRTPSAPPSAYGAPPLALDPSVFVESPMLADLPLAPHGAPHRPSPGMQAAAVPGENGFGSVVLVNELDDDDDDAEFPDAYASDDAADADAHAPRRKLRKKKKRTPSAPDAPLPPPPPPSVAPPSAPLPKRAPGAPPSARAAGKLPAALAPRPAAPPAAPAPRAPPPKRTAPRAMFPARCAGAAPPASGSTLTIGSAEEREQIRAFWHALPPAQRRQLLDAEQGDVQRKLRDYTRHACACRVCQRKRALIDAKLRALYASYYEALEAHTAQLAQHRAAPEAAPAPSGPGPFPGSIALDAHGGVVGAHLLLSRQPHAHGPHGPGYARTPRRGYDERRAPTPPTPDDDELYDDEGLDDDEDDELDDAYDDELDAELDARSERDVCRNADCYRINSSLTVKGILTVADDLSGNEVHKLILMMEQLAERSLGAVAADDDAAAAEDDAASLASDLELTPDEQREQGWRMFQIFAARILEHRVLHAYRERIAQERQRQLLLELEEEDANEKAREAKRAKENQRKKDKKRLLRQQKEEERARKEQERAAEEAAARAEQERQRQEELRKQEEQRRAREEERRRKEEEHAERRRKEEEREAERRRKEEEREAERRRKEERDAERRRKEERDAERRRKEERDAERRRKEERDAERRRKEERRKNDRKRDARPTEEAAAHAATGASAAPAERPAAASTAPPSATPAAPERPAAASTGAGAAAPAAAPAPAPPAAAALASPASAPRSTPSTASPAPPRATSVASPVPPRAASVASPVPPRAASVASPAPPLASPVPPLASPGPTAWASPTRIPPFARYDTPQAPTHAGAPFFDVHAATSALGRMHLESPLPTPQPAAAGLEHPLARAMRPHVAPTPPAHGLAHGRSPPRAVPAPIGPIERPRRTPPDATQPPRPEGILGSAALGDDELVEPRTSRRAMPSVAPIQRFGATPTSYAYASPWSAPGTRTYAGAPFGAAPPPVSADLWPKQAPAPPAAPGWDRTRLAFEQPGALEPDGALLTHGSDPLAPIGKPLGSPAPGSASAHGSVPPTSYAFRAPMRPTYTNGL</sequence>
<feature type="compositionally biased region" description="Pro residues" evidence="8">
    <location>
        <begin position="313"/>
        <end position="329"/>
    </location>
</feature>
<comment type="similarity">
    <text evidence="2 7">Belongs to the NST1 family.</text>
</comment>
<evidence type="ECO:0000256" key="6">
    <source>
        <dbReference type="ARBA" id="ARBA00023054"/>
    </source>
</evidence>
<evidence type="ECO:0000256" key="7">
    <source>
        <dbReference type="RuleBase" id="RU049441"/>
    </source>
</evidence>
<evidence type="ECO:0000313" key="10">
    <source>
        <dbReference type="Proteomes" id="UP000818624"/>
    </source>
</evidence>
<dbReference type="PANTHER" id="PTHR15439:SF0">
    <property type="entry name" value="CELL DIVISION CYCLE AND APOPTOSIS REGULATOR PROTEIN 1-RELATED"/>
    <property type="match status" value="1"/>
</dbReference>
<feature type="compositionally biased region" description="Acidic residues" evidence="8">
    <location>
        <begin position="503"/>
        <end position="523"/>
    </location>
</feature>
<feature type="region of interest" description="Disordered" evidence="8">
    <location>
        <begin position="660"/>
        <end position="977"/>
    </location>
</feature>
<dbReference type="InterPro" id="IPR025279">
    <property type="entry name" value="NST1"/>
</dbReference>
<accession>A0ABY8EYZ6</accession>
<keyword evidence="4 7" id="KW-0963">Cytoplasm</keyword>
<dbReference type="InterPro" id="IPR033489">
    <property type="entry name" value="RBBP6"/>
</dbReference>
<keyword evidence="6 7" id="KW-0175">Coiled coil</keyword>
<dbReference type="PANTHER" id="PTHR15439">
    <property type="entry name" value="RETINOBLASTOMA-BINDING PROTEIN 6"/>
    <property type="match status" value="1"/>
</dbReference>
<organism evidence="9 10">
    <name type="scientific">Malassezia furfur</name>
    <name type="common">Pityriasis versicolor infection agent</name>
    <name type="synonym">Pityrosporum furfur</name>
    <dbReference type="NCBI Taxonomy" id="55194"/>
    <lineage>
        <taxon>Eukaryota</taxon>
        <taxon>Fungi</taxon>
        <taxon>Dikarya</taxon>
        <taxon>Basidiomycota</taxon>
        <taxon>Ustilaginomycotina</taxon>
        <taxon>Malasseziomycetes</taxon>
        <taxon>Malasseziales</taxon>
        <taxon>Malasseziaceae</taxon>
        <taxon>Malassezia</taxon>
    </lineage>
</organism>
<feature type="compositionally biased region" description="Low complexity" evidence="8">
    <location>
        <begin position="882"/>
        <end position="934"/>
    </location>
</feature>
<evidence type="ECO:0000313" key="9">
    <source>
        <dbReference type="EMBL" id="WFD49854.1"/>
    </source>
</evidence>
<comment type="subcellular location">
    <subcellularLocation>
        <location evidence="1 7">Cytoplasm</location>
    </subcellularLocation>
</comment>
<feature type="region of interest" description="Disordered" evidence="8">
    <location>
        <begin position="473"/>
        <end position="523"/>
    </location>
</feature>
<feature type="compositionally biased region" description="Basic and acidic residues" evidence="8">
    <location>
        <begin position="663"/>
        <end position="677"/>
    </location>
</feature>
<dbReference type="Pfam" id="PF13945">
    <property type="entry name" value="NST1"/>
    <property type="match status" value="1"/>
</dbReference>
<feature type="compositionally biased region" description="Low complexity" evidence="8">
    <location>
        <begin position="1181"/>
        <end position="1196"/>
    </location>
</feature>
<feature type="region of interest" description="Disordered" evidence="8">
    <location>
        <begin position="230"/>
        <end position="333"/>
    </location>
</feature>
<feature type="compositionally biased region" description="Basic residues" evidence="8">
    <location>
        <begin position="254"/>
        <end position="265"/>
    </location>
</feature>
<dbReference type="Proteomes" id="UP000818624">
    <property type="component" value="Chromosome 7"/>
</dbReference>
<dbReference type="EMBL" id="CP046240">
    <property type="protein sequence ID" value="WFD49854.1"/>
    <property type="molecule type" value="Genomic_DNA"/>
</dbReference>
<feature type="compositionally biased region" description="Basic and acidic residues" evidence="8">
    <location>
        <begin position="687"/>
        <end position="827"/>
    </location>
</feature>
<feature type="region of interest" description="Disordered" evidence="8">
    <location>
        <begin position="1127"/>
        <end position="1213"/>
    </location>
</feature>
<feature type="compositionally biased region" description="Pro residues" evidence="8">
    <location>
        <begin position="269"/>
        <end position="287"/>
    </location>
</feature>
<evidence type="ECO:0000256" key="8">
    <source>
        <dbReference type="SAM" id="MobiDB-lite"/>
    </source>
</evidence>
<feature type="region of interest" description="Disordered" evidence="8">
    <location>
        <begin position="1"/>
        <end position="68"/>
    </location>
</feature>
<feature type="region of interest" description="Disordered" evidence="8">
    <location>
        <begin position="1018"/>
        <end position="1089"/>
    </location>
</feature>
<feature type="region of interest" description="Disordered" evidence="8">
    <location>
        <begin position="195"/>
        <end position="215"/>
    </location>
</feature>
<feature type="compositionally biased region" description="Basic residues" evidence="8">
    <location>
        <begin position="43"/>
        <end position="52"/>
    </location>
</feature>
<evidence type="ECO:0000256" key="1">
    <source>
        <dbReference type="ARBA" id="ARBA00004496"/>
    </source>
</evidence>
<name>A0ABY8EYZ6_MALFU</name>
<evidence type="ECO:0000256" key="4">
    <source>
        <dbReference type="ARBA" id="ARBA00022490"/>
    </source>
</evidence>
<evidence type="ECO:0000256" key="2">
    <source>
        <dbReference type="ARBA" id="ARBA00007112"/>
    </source>
</evidence>
<reference evidence="9 10" key="1">
    <citation type="journal article" date="2020" name="Elife">
        <title>Loss of centromere function drives karyotype evolution in closely related Malassezia species.</title>
        <authorList>
            <person name="Sankaranarayanan S.R."/>
            <person name="Ianiri G."/>
            <person name="Coelho M.A."/>
            <person name="Reza M.H."/>
            <person name="Thimmappa B.C."/>
            <person name="Ganguly P."/>
            <person name="Vadnala R.N."/>
            <person name="Sun S."/>
            <person name="Siddharthan R."/>
            <person name="Tellgren-Roth C."/>
            <person name="Dawson T.L."/>
            <person name="Heitman J."/>
            <person name="Sanyal K."/>
        </authorList>
    </citation>
    <scope>NUCLEOTIDE SEQUENCE [LARGE SCALE GENOMIC DNA]</scope>
    <source>
        <strain evidence="9">CBS14141</strain>
    </source>
</reference>